<name>A0A933L140_9HYPH</name>
<keyword evidence="3 4" id="KW-0975">Bacterial flagellum</keyword>
<reference evidence="8" key="1">
    <citation type="submission" date="2020-07" db="EMBL/GenBank/DDBJ databases">
        <title>Huge and variable diversity of episymbiotic CPR bacteria and DPANN archaea in groundwater ecosystems.</title>
        <authorList>
            <person name="He C.Y."/>
            <person name="Keren R."/>
            <person name="Whittaker M."/>
            <person name="Farag I.F."/>
            <person name="Doudna J."/>
            <person name="Cate J.H.D."/>
            <person name="Banfield J.F."/>
        </authorList>
    </citation>
    <scope>NUCLEOTIDE SEQUENCE</scope>
    <source>
        <strain evidence="8">NC_groundwater_1586_Pr3_B-0.1um_66_15</strain>
    </source>
</reference>
<dbReference type="EMBL" id="JACRAF010000006">
    <property type="protein sequence ID" value="MBI4920636.1"/>
    <property type="molecule type" value="Genomic_DNA"/>
</dbReference>
<evidence type="ECO:0000259" key="5">
    <source>
        <dbReference type="Pfam" id="PF00460"/>
    </source>
</evidence>
<dbReference type="InterPro" id="IPR001444">
    <property type="entry name" value="Flag_bb_rod_N"/>
</dbReference>
<feature type="domain" description="Flagellar hook protein FlgE/F/G-like D1" evidence="7">
    <location>
        <begin position="88"/>
        <end position="152"/>
    </location>
</feature>
<keyword evidence="8" id="KW-0282">Flagellum</keyword>
<dbReference type="InterPro" id="IPR053967">
    <property type="entry name" value="LlgE_F_G-like_D1"/>
</dbReference>
<dbReference type="InterPro" id="IPR012836">
    <property type="entry name" value="FlgF"/>
</dbReference>
<dbReference type="NCBIfam" id="TIGR02490">
    <property type="entry name" value="flgF"/>
    <property type="match status" value="1"/>
</dbReference>
<comment type="subcellular location">
    <subcellularLocation>
        <location evidence="1 4">Bacterial flagellum basal body</location>
    </subcellularLocation>
</comment>
<evidence type="ECO:0000259" key="6">
    <source>
        <dbReference type="Pfam" id="PF06429"/>
    </source>
</evidence>
<comment type="similarity">
    <text evidence="2 4">Belongs to the flagella basal body rod proteins family.</text>
</comment>
<dbReference type="InterPro" id="IPR010930">
    <property type="entry name" value="Flg_bb/hook_C_dom"/>
</dbReference>
<gene>
    <name evidence="8" type="primary">flgF</name>
    <name evidence="8" type="ORF">HY834_02720</name>
</gene>
<dbReference type="Pfam" id="PF00460">
    <property type="entry name" value="Flg_bb_rod"/>
    <property type="match status" value="1"/>
</dbReference>
<dbReference type="InterPro" id="IPR019776">
    <property type="entry name" value="Flagellar_basal_body_rod_CS"/>
</dbReference>
<dbReference type="SUPFAM" id="SSF117143">
    <property type="entry name" value="Flagellar hook protein flgE"/>
    <property type="match status" value="1"/>
</dbReference>
<dbReference type="PROSITE" id="PS00588">
    <property type="entry name" value="FLAGELLA_BB_ROD"/>
    <property type="match status" value="1"/>
</dbReference>
<dbReference type="Proteomes" id="UP000782610">
    <property type="component" value="Unassembled WGS sequence"/>
</dbReference>
<protein>
    <recommendedName>
        <fullName evidence="4">Flagellar basal-body rod protein FlgF</fullName>
    </recommendedName>
</protein>
<dbReference type="GO" id="GO:0071978">
    <property type="term" value="P:bacterial-type flagellum-dependent swarming motility"/>
    <property type="evidence" value="ECO:0007669"/>
    <property type="project" value="TreeGrafter"/>
</dbReference>
<evidence type="ECO:0000256" key="4">
    <source>
        <dbReference type="RuleBase" id="RU362116"/>
    </source>
</evidence>
<evidence type="ECO:0000256" key="3">
    <source>
        <dbReference type="ARBA" id="ARBA00023143"/>
    </source>
</evidence>
<evidence type="ECO:0000256" key="1">
    <source>
        <dbReference type="ARBA" id="ARBA00004117"/>
    </source>
</evidence>
<evidence type="ECO:0000313" key="8">
    <source>
        <dbReference type="EMBL" id="MBI4920636.1"/>
    </source>
</evidence>
<evidence type="ECO:0000256" key="2">
    <source>
        <dbReference type="ARBA" id="ARBA00009677"/>
    </source>
</evidence>
<keyword evidence="8" id="KW-0969">Cilium</keyword>
<sequence length="245" mass="26220">MENAQLISLSRQIALQRQMDVVANNMANINTTGFKSENMLFEDYLMPVAESTDFTGSDSGLHYTQDWSTIHDMSSGPIEQTGNPLDVALDGEGFLTVQTDAGERYTRSGALQINAGGILVDLNGNPVLSDSGPVKFGASDTDITIASNGAIMTSNGGKGRLKLVEFDDPQLLAREGDNYYSGPTGTPATATHVVQGSIEKSNVSGIAEMANMIRVQRAYQTLAGLLQRQDDLQRTAIQRLGDVTA</sequence>
<evidence type="ECO:0000259" key="7">
    <source>
        <dbReference type="Pfam" id="PF22692"/>
    </source>
</evidence>
<dbReference type="InterPro" id="IPR037925">
    <property type="entry name" value="FlgE/F/G-like"/>
</dbReference>
<dbReference type="Pfam" id="PF06429">
    <property type="entry name" value="Flg_bbr_C"/>
    <property type="match status" value="1"/>
</dbReference>
<accession>A0A933L140</accession>
<proteinExistence type="inferred from homology"/>
<dbReference type="Pfam" id="PF22692">
    <property type="entry name" value="LlgE_F_G_D1"/>
    <property type="match status" value="1"/>
</dbReference>
<dbReference type="AlphaFoldDB" id="A0A933L140"/>
<dbReference type="PANTHER" id="PTHR30435">
    <property type="entry name" value="FLAGELLAR PROTEIN"/>
    <property type="match status" value="1"/>
</dbReference>
<feature type="domain" description="Flagellar basal body rod protein N-terminal" evidence="5">
    <location>
        <begin position="8"/>
        <end position="35"/>
    </location>
</feature>
<comment type="caution">
    <text evidence="8">The sequence shown here is derived from an EMBL/GenBank/DDBJ whole genome shotgun (WGS) entry which is preliminary data.</text>
</comment>
<comment type="subunit">
    <text evidence="4">The basal body constitutes a major portion of the flagellar organelle and consists of five rings (E,L,P,S, and M) mounted on a central rod. The rod consists of about 26 subunits of FlgG in the distal portion, and FlgB, FlgC and FlgF are thought to build up the proximal portion of the rod with about 6 subunits each.</text>
</comment>
<feature type="domain" description="Flagellar basal-body/hook protein C-terminal" evidence="6">
    <location>
        <begin position="195"/>
        <end position="238"/>
    </location>
</feature>
<organism evidence="8 9">
    <name type="scientific">Devosia nanyangense</name>
    <dbReference type="NCBI Taxonomy" id="1228055"/>
    <lineage>
        <taxon>Bacteria</taxon>
        <taxon>Pseudomonadati</taxon>
        <taxon>Pseudomonadota</taxon>
        <taxon>Alphaproteobacteria</taxon>
        <taxon>Hyphomicrobiales</taxon>
        <taxon>Devosiaceae</taxon>
        <taxon>Devosia</taxon>
    </lineage>
</organism>
<keyword evidence="8" id="KW-0966">Cell projection</keyword>
<evidence type="ECO:0000313" key="9">
    <source>
        <dbReference type="Proteomes" id="UP000782610"/>
    </source>
</evidence>
<dbReference type="GO" id="GO:0030694">
    <property type="term" value="C:bacterial-type flagellum basal body, rod"/>
    <property type="evidence" value="ECO:0007669"/>
    <property type="project" value="UniProtKB-UniRule"/>
</dbReference>
<dbReference type="InterPro" id="IPR020013">
    <property type="entry name" value="Flagellar_FlgE/F/G"/>
</dbReference>
<dbReference type="PANTHER" id="PTHR30435:SF19">
    <property type="entry name" value="FLAGELLAR BASAL-BODY ROD PROTEIN FLGG"/>
    <property type="match status" value="1"/>
</dbReference>
<dbReference type="NCBIfam" id="TIGR03506">
    <property type="entry name" value="FlgEFG_subfam"/>
    <property type="match status" value="1"/>
</dbReference>